<reference evidence="4 5" key="3">
    <citation type="submission" date="2020-04" db="EMBL/GenBank/DDBJ databases">
        <title>Complete genome sequence of Alteromonas pelagimontana 5.12T.</title>
        <authorList>
            <person name="Sinha R.K."/>
            <person name="Krishnan K.P."/>
            <person name="Kurian J.P."/>
        </authorList>
    </citation>
    <scope>NUCLEOTIDE SEQUENCE [LARGE SCALE GENOMIC DNA]</scope>
    <source>
        <strain evidence="4 5">5.12</strain>
    </source>
</reference>
<dbReference type="PANTHER" id="PTHR42208:SF1">
    <property type="entry name" value="HEAVY METAL TRANSPORTER"/>
    <property type="match status" value="1"/>
</dbReference>
<organism evidence="4 5">
    <name type="scientific">Alteromonas pelagimontana</name>
    <dbReference type="NCBI Taxonomy" id="1858656"/>
    <lineage>
        <taxon>Bacteria</taxon>
        <taxon>Pseudomonadati</taxon>
        <taxon>Pseudomonadota</taxon>
        <taxon>Gammaproteobacteria</taxon>
        <taxon>Alteromonadales</taxon>
        <taxon>Alteromonadaceae</taxon>
        <taxon>Alteromonas/Salinimonas group</taxon>
        <taxon>Alteromonas</taxon>
    </lineage>
</organism>
<dbReference type="KEGG" id="apel:CA267_018850"/>
<dbReference type="OrthoDB" id="9798690at2"/>
<feature type="domain" description="Urease accessory protein UreH-like transmembrane" evidence="2">
    <location>
        <begin position="9"/>
        <end position="210"/>
    </location>
</feature>
<dbReference type="InterPro" id="IPR039447">
    <property type="entry name" value="UreH-like_TM_dom"/>
</dbReference>
<dbReference type="AlphaFoldDB" id="A0A6M4MI12"/>
<keyword evidence="1" id="KW-1133">Transmembrane helix</keyword>
<feature type="transmembrane region" description="Helical" evidence="1">
    <location>
        <begin position="53"/>
        <end position="74"/>
    </location>
</feature>
<dbReference type="EMBL" id="CP052766">
    <property type="protein sequence ID" value="QJR82662.1"/>
    <property type="molecule type" value="Genomic_DNA"/>
</dbReference>
<dbReference type="Proteomes" id="UP000219285">
    <property type="component" value="Chromosome"/>
</dbReference>
<proteinExistence type="predicted"/>
<dbReference type="Pfam" id="PF13386">
    <property type="entry name" value="DsbD_2"/>
    <property type="match status" value="1"/>
</dbReference>
<reference evidence="5" key="1">
    <citation type="submission" date="2014-12" db="EMBL/GenBank/DDBJ databases">
        <title>Complete genome sequence of a multi-drug resistant Klebsiella pneumoniae.</title>
        <authorList>
            <person name="Hua X."/>
            <person name="Chen Q."/>
            <person name="Li X."/>
            <person name="Feng Y."/>
            <person name="Ruan Z."/>
            <person name="Yu Y."/>
        </authorList>
    </citation>
    <scope>NUCLEOTIDE SEQUENCE [LARGE SCALE GENOMIC DNA]</scope>
    <source>
        <strain evidence="5">5.12</strain>
    </source>
</reference>
<feature type="transmembrane region" description="Helical" evidence="1">
    <location>
        <begin position="139"/>
        <end position="157"/>
    </location>
</feature>
<accession>A0A6M4MI12</accession>
<dbReference type="KEGG" id="apel:CA267_000065"/>
<sequence>MIETDILSAFLIGLAGGVHCVGMCGGIATALRVVTPPNANPWPYTLSYNIGRISSYTAAGAITGAIGQISTSYLPIAGPVLAIFSSLMLLALACYLGQWWQGLRVVEKAGSRIWKRIQPISKRFLPFRTPLHALPYGMIWGWLPCGLVYSTLTWALASGSAADGALVMLCFGLGTLPTLLAASAGAKWLVSGFRNPVFRQMIAFLLFAYASWLMVKAIASI</sequence>
<evidence type="ECO:0000313" key="5">
    <source>
        <dbReference type="Proteomes" id="UP000219285"/>
    </source>
</evidence>
<evidence type="ECO:0000256" key="1">
    <source>
        <dbReference type="SAM" id="Phobius"/>
    </source>
</evidence>
<evidence type="ECO:0000313" key="4">
    <source>
        <dbReference type="EMBL" id="QJR82662.1"/>
    </source>
</evidence>
<keyword evidence="5" id="KW-1185">Reference proteome</keyword>
<dbReference type="RefSeq" id="WP_075609358.1">
    <property type="nucleotide sequence ID" value="NZ_CP052766.1"/>
</dbReference>
<feature type="transmembrane region" description="Helical" evidence="1">
    <location>
        <begin position="7"/>
        <end position="33"/>
    </location>
</feature>
<evidence type="ECO:0000259" key="2">
    <source>
        <dbReference type="Pfam" id="PF13386"/>
    </source>
</evidence>
<feature type="transmembrane region" description="Helical" evidence="1">
    <location>
        <begin position="81"/>
        <end position="100"/>
    </location>
</feature>
<keyword evidence="1" id="KW-0472">Membrane</keyword>
<feature type="transmembrane region" description="Helical" evidence="1">
    <location>
        <begin position="164"/>
        <end position="185"/>
    </location>
</feature>
<dbReference type="PANTHER" id="PTHR42208">
    <property type="entry name" value="HEAVY METAL TRANSPORTER-RELATED"/>
    <property type="match status" value="1"/>
</dbReference>
<evidence type="ECO:0000313" key="3">
    <source>
        <dbReference type="EMBL" id="QJR79304.1"/>
    </source>
</evidence>
<dbReference type="EMBL" id="CP052766">
    <property type="protein sequence ID" value="QJR79304.1"/>
    <property type="molecule type" value="Genomic_DNA"/>
</dbReference>
<keyword evidence="1" id="KW-0812">Transmembrane</keyword>
<gene>
    <name evidence="3" type="ORF">CA267_000065</name>
    <name evidence="4" type="ORF">CA267_018850</name>
</gene>
<name>A0A6M4MI12_9ALTE</name>
<protein>
    <submittedName>
        <fullName evidence="4">Sulfite exporter TauE/SafE family protein</fullName>
    </submittedName>
</protein>
<feature type="transmembrane region" description="Helical" evidence="1">
    <location>
        <begin position="197"/>
        <end position="215"/>
    </location>
</feature>
<reference evidence="4" key="2">
    <citation type="submission" date="2014-12" db="EMBL/GenBank/DDBJ databases">
        <authorList>
            <person name="Hua X."/>
            <person name="Chen Q."/>
            <person name="Li X."/>
            <person name="Feng Y."/>
            <person name="Ruan Z."/>
            <person name="Yu Y."/>
        </authorList>
    </citation>
    <scope>NUCLEOTIDE SEQUENCE</scope>
    <source>
        <strain evidence="4">5.12</strain>
    </source>
</reference>